<evidence type="ECO:0000256" key="1">
    <source>
        <dbReference type="SAM" id="MobiDB-lite"/>
    </source>
</evidence>
<evidence type="ECO:0000313" key="3">
    <source>
        <dbReference type="Proteomes" id="UP000018001"/>
    </source>
</evidence>
<name>V5G9Y6_BYSSN</name>
<sequence>MNWPTSRLSLAPNRAETRTTALFVAFAQSMGLPPRPVPRAAGSSDKFDRYSGKASQRSQLIGDFTASNRPSQTLPQFGVSRKTGKARWVSRLIEGPGATRLVVKARRSKKDTGNAERRRLGLEWSARSNAESNPLRGQSTQSSITPGAIRDNLQDCLLQQRNHKSEQRQSRPEDSERLSD</sequence>
<dbReference type="HOGENOM" id="CLU_1495983_0_0_1"/>
<feature type="compositionally biased region" description="Polar residues" evidence="1">
    <location>
        <begin position="126"/>
        <end position="145"/>
    </location>
</feature>
<keyword evidence="3" id="KW-1185">Reference proteome</keyword>
<feature type="compositionally biased region" description="Polar residues" evidence="1">
    <location>
        <begin position="53"/>
        <end position="75"/>
    </location>
</feature>
<dbReference type="InParanoid" id="V5G9Y6"/>
<organism evidence="2 3">
    <name type="scientific">Byssochlamys spectabilis (strain No. 5 / NBRC 109023)</name>
    <name type="common">Paecilomyces variotii</name>
    <dbReference type="NCBI Taxonomy" id="1356009"/>
    <lineage>
        <taxon>Eukaryota</taxon>
        <taxon>Fungi</taxon>
        <taxon>Dikarya</taxon>
        <taxon>Ascomycota</taxon>
        <taxon>Pezizomycotina</taxon>
        <taxon>Eurotiomycetes</taxon>
        <taxon>Eurotiomycetidae</taxon>
        <taxon>Eurotiales</taxon>
        <taxon>Thermoascaceae</taxon>
        <taxon>Paecilomyces</taxon>
    </lineage>
</organism>
<reference evidence="3" key="1">
    <citation type="journal article" date="2014" name="Genome Announc.">
        <title>Draft genome sequence of the formaldehyde-resistant fungus Byssochlamys spectabilis No. 5 (anamorph Paecilomyces variotii No. 5) (NBRC109023).</title>
        <authorList>
            <person name="Oka T."/>
            <person name="Ekino K."/>
            <person name="Fukuda K."/>
            <person name="Nomura Y."/>
        </authorList>
    </citation>
    <scope>NUCLEOTIDE SEQUENCE [LARGE SCALE GENOMIC DNA]</scope>
    <source>
        <strain evidence="3">No. 5 / NBRC 109023</strain>
    </source>
</reference>
<dbReference type="EMBL" id="BAUL01000264">
    <property type="protein sequence ID" value="GAD98836.1"/>
    <property type="molecule type" value="Genomic_DNA"/>
</dbReference>
<dbReference type="AlphaFoldDB" id="V5G9Y6"/>
<feature type="region of interest" description="Disordered" evidence="1">
    <location>
        <begin position="103"/>
        <end position="180"/>
    </location>
</feature>
<comment type="caution">
    <text evidence="2">The sequence shown here is derived from an EMBL/GenBank/DDBJ whole genome shotgun (WGS) entry which is preliminary data.</text>
</comment>
<feature type="region of interest" description="Disordered" evidence="1">
    <location>
        <begin position="33"/>
        <end position="81"/>
    </location>
</feature>
<proteinExistence type="predicted"/>
<evidence type="ECO:0000313" key="2">
    <source>
        <dbReference type="EMBL" id="GAD98836.1"/>
    </source>
</evidence>
<protein>
    <submittedName>
        <fullName evidence="2">Uncharacterized protein</fullName>
    </submittedName>
</protein>
<accession>V5G9Y6</accession>
<dbReference type="Proteomes" id="UP000018001">
    <property type="component" value="Unassembled WGS sequence"/>
</dbReference>
<feature type="compositionally biased region" description="Basic and acidic residues" evidence="1">
    <location>
        <begin position="163"/>
        <end position="180"/>
    </location>
</feature>
<feature type="compositionally biased region" description="Basic and acidic residues" evidence="1">
    <location>
        <begin position="110"/>
        <end position="121"/>
    </location>
</feature>
<gene>
    <name evidence="2" type="ORF">PVAR5_7538</name>
</gene>